<gene>
    <name evidence="2" type="ORF">Glove_134g67</name>
</gene>
<evidence type="ECO:0000256" key="1">
    <source>
        <dbReference type="SAM" id="MobiDB-lite"/>
    </source>
</evidence>
<accession>A0A397IZR8</accession>
<protein>
    <submittedName>
        <fullName evidence="2">Uncharacterized protein</fullName>
    </submittedName>
</protein>
<feature type="compositionally biased region" description="Basic and acidic residues" evidence="1">
    <location>
        <begin position="54"/>
        <end position="69"/>
    </location>
</feature>
<evidence type="ECO:0000313" key="3">
    <source>
        <dbReference type="Proteomes" id="UP000266861"/>
    </source>
</evidence>
<feature type="region of interest" description="Disordered" evidence="1">
    <location>
        <begin position="21"/>
        <end position="77"/>
    </location>
</feature>
<reference evidence="2 3" key="1">
    <citation type="submission" date="2018-08" db="EMBL/GenBank/DDBJ databases">
        <title>Genome and evolution of the arbuscular mycorrhizal fungus Diversispora epigaea (formerly Glomus versiforme) and its bacterial endosymbionts.</title>
        <authorList>
            <person name="Sun X."/>
            <person name="Fei Z."/>
            <person name="Harrison M."/>
        </authorList>
    </citation>
    <scope>NUCLEOTIDE SEQUENCE [LARGE SCALE GENOMIC DNA]</scope>
    <source>
        <strain evidence="2 3">IT104</strain>
    </source>
</reference>
<evidence type="ECO:0000313" key="2">
    <source>
        <dbReference type="EMBL" id="RHZ80597.1"/>
    </source>
</evidence>
<dbReference type="AlphaFoldDB" id="A0A397IZR8"/>
<keyword evidence="3" id="KW-1185">Reference proteome</keyword>
<feature type="compositionally biased region" description="Low complexity" evidence="1">
    <location>
        <begin position="29"/>
        <end position="41"/>
    </location>
</feature>
<sequence>MSTNSYSIFFDDVFYNEESDEDYVHNEVDSMPDTPDTSEPSSDSEIELENSYESSKESTVETTNNKDHSASGPPNLQLYYPYIRPDHKLKRLRYPFPIFSNELNQFQDGKELTVKKLEILKHERSALKIEQQGKALKLNKLYKERKRNLKNIIKQNTKLRDQVEKMHGKLSAILNDLICGDGGTGQLNPLTVGPFLLKLSSQSAGQEI</sequence>
<dbReference type="OrthoDB" id="10348348at2759"/>
<proteinExistence type="predicted"/>
<name>A0A397IZR8_9GLOM</name>
<organism evidence="2 3">
    <name type="scientific">Diversispora epigaea</name>
    <dbReference type="NCBI Taxonomy" id="1348612"/>
    <lineage>
        <taxon>Eukaryota</taxon>
        <taxon>Fungi</taxon>
        <taxon>Fungi incertae sedis</taxon>
        <taxon>Mucoromycota</taxon>
        <taxon>Glomeromycotina</taxon>
        <taxon>Glomeromycetes</taxon>
        <taxon>Diversisporales</taxon>
        <taxon>Diversisporaceae</taxon>
        <taxon>Diversispora</taxon>
    </lineage>
</organism>
<dbReference type="Proteomes" id="UP000266861">
    <property type="component" value="Unassembled WGS sequence"/>
</dbReference>
<dbReference type="EMBL" id="PQFF01000125">
    <property type="protein sequence ID" value="RHZ80597.1"/>
    <property type="molecule type" value="Genomic_DNA"/>
</dbReference>
<comment type="caution">
    <text evidence="2">The sequence shown here is derived from an EMBL/GenBank/DDBJ whole genome shotgun (WGS) entry which is preliminary data.</text>
</comment>